<reference evidence="4" key="1">
    <citation type="submission" date="2018-09" db="EMBL/GenBank/DDBJ databases">
        <title>Complete Genome Sequencing of Sulfolobus sp. JCM 16834.</title>
        <authorList>
            <person name="Kato S."/>
            <person name="Itoh T."/>
            <person name="Ohkuma M."/>
        </authorList>
    </citation>
    <scope>NUCLEOTIDE SEQUENCE [LARGE SCALE GENOMIC DNA]</scope>
    <source>
        <strain evidence="4">IC-007</strain>
    </source>
</reference>
<reference evidence="1 3" key="2">
    <citation type="journal article" date="2020" name="Int. J. Syst. Evol. Microbiol.">
        <title>Sulfuracidifex tepidarius gen. nov., sp. nov. and transfer of Sulfolobus metallicus Huber and Stetter 1992 to the genus Sulfuracidifex as Sulfuracidifex metallicus comb. nov.</title>
        <authorList>
            <person name="Itoh T."/>
            <person name="Miura T."/>
            <person name="Sakai H.D."/>
            <person name="Kato S."/>
            <person name="Ohkuma M."/>
            <person name="Takashina T."/>
        </authorList>
    </citation>
    <scope>NUCLEOTIDE SEQUENCE [LARGE SCALE GENOMIC DNA]</scope>
    <source>
        <strain evidence="1 3">IC-006</strain>
        <strain evidence="2">IC-007</strain>
    </source>
</reference>
<dbReference type="KEGG" id="step:IC006_1182"/>
<dbReference type="GeneID" id="52251657"/>
<dbReference type="EMBL" id="AP018929">
    <property type="protein sequence ID" value="BBG23886.1"/>
    <property type="molecule type" value="Genomic_DNA"/>
</dbReference>
<dbReference type="AlphaFoldDB" id="A0A510DUI2"/>
<dbReference type="Proteomes" id="UP000322983">
    <property type="component" value="Chromosome"/>
</dbReference>
<evidence type="ECO:0000313" key="1">
    <source>
        <dbReference type="EMBL" id="BBG23886.1"/>
    </source>
</evidence>
<proteinExistence type="predicted"/>
<evidence type="ECO:0000313" key="3">
    <source>
        <dbReference type="Proteomes" id="UP000322983"/>
    </source>
</evidence>
<organism evidence="1 3">
    <name type="scientific">Sulfuracidifex tepidarius</name>
    <dbReference type="NCBI Taxonomy" id="1294262"/>
    <lineage>
        <taxon>Archaea</taxon>
        <taxon>Thermoproteota</taxon>
        <taxon>Thermoprotei</taxon>
        <taxon>Sulfolobales</taxon>
        <taxon>Sulfolobaceae</taxon>
        <taxon>Sulfuracidifex</taxon>
    </lineage>
</organism>
<keyword evidence="3" id="KW-1185">Reference proteome</keyword>
<dbReference type="Proteomes" id="UP000325030">
    <property type="component" value="Chromosome"/>
</dbReference>
<sequence length="56" mass="6540">MPWKVRCQSCGRERTLNISFDIASQKVLYQYCPYCGKNTFNDILGYLDVSEEKKEA</sequence>
<protein>
    <recommendedName>
        <fullName evidence="5">Zinc ribbon domain-containing protein</fullName>
    </recommendedName>
</protein>
<name>A0A510DUI2_9CREN</name>
<dbReference type="EMBL" id="AP018930">
    <property type="protein sequence ID" value="BBG26641.1"/>
    <property type="molecule type" value="Genomic_DNA"/>
</dbReference>
<dbReference type="STRING" id="1294262.GCA_001316085_01137"/>
<dbReference type="RefSeq" id="WP_167747981.1">
    <property type="nucleotide sequence ID" value="NZ_AP018929.1"/>
</dbReference>
<evidence type="ECO:0008006" key="5">
    <source>
        <dbReference type="Google" id="ProtNLM"/>
    </source>
</evidence>
<gene>
    <name evidence="1" type="ORF">IC006_1182</name>
    <name evidence="2" type="ORF">IC007_1157</name>
</gene>
<evidence type="ECO:0000313" key="4">
    <source>
        <dbReference type="Proteomes" id="UP000325030"/>
    </source>
</evidence>
<accession>A0A510DUI2</accession>
<evidence type="ECO:0000313" key="2">
    <source>
        <dbReference type="EMBL" id="BBG26641.1"/>
    </source>
</evidence>
<dbReference type="OrthoDB" id="17225at2157"/>
<accession>A0A510E2A4</accession>